<accession>A0A3G9JZH8</accession>
<dbReference type="SMART" id="SM00354">
    <property type="entry name" value="HTH_LACI"/>
    <property type="match status" value="1"/>
</dbReference>
<sequence length="338" mass="37181">MAGRVTIVDVAKLAGTSTASVSYFLNGKLEKLGKPTQDRIAAAIRETGYVPNAQAQALSGKPTHVLGQIILDNTNLWAGQIQSGVESAAREAGYQIVVCGTNFDRETEQSCVEKLLSLGVDGFIIQPTSNFRAVHERIKRAGRPVVFFDCDTFDLSTSWIKANLYDGVYSAIQQCIEMGYERFITVAAPPSPTNGQFRTRFERASAVSDALSANGLAMEQVDIDHVGPSVADLRERFKYAISPAHRTLIFVQNQWALGRVFQALEPSRHLIPDRIGILGINCAEWTDLTTPSISTVIEPVRQEGRMACQMLIGLLENEDNKPRQEILACHTRWLGSTK</sequence>
<organism evidence="5 6">
    <name type="scientific">Parolsenella catena</name>
    <dbReference type="NCBI Taxonomy" id="2003188"/>
    <lineage>
        <taxon>Bacteria</taxon>
        <taxon>Bacillati</taxon>
        <taxon>Actinomycetota</taxon>
        <taxon>Coriobacteriia</taxon>
        <taxon>Coriobacteriales</taxon>
        <taxon>Atopobiaceae</taxon>
        <taxon>Parolsenella</taxon>
    </lineage>
</organism>
<dbReference type="EMBL" id="AP019367">
    <property type="protein sequence ID" value="BBH50917.1"/>
    <property type="molecule type" value="Genomic_DNA"/>
</dbReference>
<dbReference type="Pfam" id="PF13377">
    <property type="entry name" value="Peripla_BP_3"/>
    <property type="match status" value="1"/>
</dbReference>
<dbReference type="KEGG" id="pcat:Pcatena_15040"/>
<dbReference type="GeneID" id="88849643"/>
<keyword evidence="3" id="KW-0804">Transcription</keyword>
<evidence type="ECO:0000256" key="3">
    <source>
        <dbReference type="ARBA" id="ARBA00023163"/>
    </source>
</evidence>
<dbReference type="Pfam" id="PF00356">
    <property type="entry name" value="LacI"/>
    <property type="match status" value="1"/>
</dbReference>
<proteinExistence type="predicted"/>
<dbReference type="InterPro" id="IPR010982">
    <property type="entry name" value="Lambda_DNA-bd_dom_sf"/>
</dbReference>
<dbReference type="SUPFAM" id="SSF47413">
    <property type="entry name" value="lambda repressor-like DNA-binding domains"/>
    <property type="match status" value="1"/>
</dbReference>
<protein>
    <submittedName>
        <fullName evidence="5">LacI family transcriptional regulator</fullName>
    </submittedName>
</protein>
<dbReference type="PANTHER" id="PTHR30146">
    <property type="entry name" value="LACI-RELATED TRANSCRIPTIONAL REPRESSOR"/>
    <property type="match status" value="1"/>
</dbReference>
<dbReference type="PANTHER" id="PTHR30146:SF154">
    <property type="entry name" value="TRANSCRIPTION REGULATOR, MEMBER OF GALR FAMILY"/>
    <property type="match status" value="1"/>
</dbReference>
<keyword evidence="6" id="KW-1185">Reference proteome</keyword>
<evidence type="ECO:0000256" key="2">
    <source>
        <dbReference type="ARBA" id="ARBA00023125"/>
    </source>
</evidence>
<keyword evidence="2" id="KW-0238">DNA-binding</keyword>
<reference evidence="6" key="1">
    <citation type="submission" date="2018-11" db="EMBL/GenBank/DDBJ databases">
        <title>Comparative genomics of Parolsenella catena and Libanicoccus massiliensis: Reclassification of Libanicoccus massiliensis as Parolsenella massiliensis comb. nov.</title>
        <authorList>
            <person name="Sakamoto M."/>
            <person name="Ikeyama N."/>
            <person name="Murakami T."/>
            <person name="Mori H."/>
            <person name="Yuki M."/>
            <person name="Ohkuma M."/>
        </authorList>
    </citation>
    <scope>NUCLEOTIDE SEQUENCE [LARGE SCALE GENOMIC DNA]</scope>
    <source>
        <strain evidence="6">JCM 31932</strain>
    </source>
</reference>
<dbReference type="RefSeq" id="WP_126423112.1">
    <property type="nucleotide sequence ID" value="NZ_AP019367.1"/>
</dbReference>
<dbReference type="SUPFAM" id="SSF53822">
    <property type="entry name" value="Periplasmic binding protein-like I"/>
    <property type="match status" value="1"/>
</dbReference>
<dbReference type="Proteomes" id="UP000273154">
    <property type="component" value="Chromosome"/>
</dbReference>
<dbReference type="InterPro" id="IPR046335">
    <property type="entry name" value="LacI/GalR-like_sensor"/>
</dbReference>
<dbReference type="Gene3D" id="1.10.260.40">
    <property type="entry name" value="lambda repressor-like DNA-binding domains"/>
    <property type="match status" value="1"/>
</dbReference>
<dbReference type="InterPro" id="IPR000843">
    <property type="entry name" value="HTH_LacI"/>
</dbReference>
<dbReference type="InterPro" id="IPR028082">
    <property type="entry name" value="Peripla_BP_I"/>
</dbReference>
<dbReference type="Gene3D" id="3.40.50.2300">
    <property type="match status" value="2"/>
</dbReference>
<feature type="domain" description="HTH lacI-type" evidence="4">
    <location>
        <begin position="5"/>
        <end position="60"/>
    </location>
</feature>
<dbReference type="PROSITE" id="PS50932">
    <property type="entry name" value="HTH_LACI_2"/>
    <property type="match status" value="1"/>
</dbReference>
<name>A0A3G9JZH8_9ACTN</name>
<dbReference type="OrthoDB" id="3180992at2"/>
<dbReference type="GO" id="GO:0000976">
    <property type="term" value="F:transcription cis-regulatory region binding"/>
    <property type="evidence" value="ECO:0007669"/>
    <property type="project" value="TreeGrafter"/>
</dbReference>
<dbReference type="GO" id="GO:0003700">
    <property type="term" value="F:DNA-binding transcription factor activity"/>
    <property type="evidence" value="ECO:0007669"/>
    <property type="project" value="TreeGrafter"/>
</dbReference>
<evidence type="ECO:0000259" key="4">
    <source>
        <dbReference type="PROSITE" id="PS50932"/>
    </source>
</evidence>
<gene>
    <name evidence="5" type="primary">lacI_3</name>
    <name evidence="5" type="ORF">Pcatena_15040</name>
</gene>
<dbReference type="CDD" id="cd01392">
    <property type="entry name" value="HTH_LacI"/>
    <property type="match status" value="1"/>
</dbReference>
<evidence type="ECO:0000313" key="5">
    <source>
        <dbReference type="EMBL" id="BBH50917.1"/>
    </source>
</evidence>
<evidence type="ECO:0000313" key="6">
    <source>
        <dbReference type="Proteomes" id="UP000273154"/>
    </source>
</evidence>
<keyword evidence="1" id="KW-0805">Transcription regulation</keyword>
<evidence type="ECO:0000256" key="1">
    <source>
        <dbReference type="ARBA" id="ARBA00023015"/>
    </source>
</evidence>
<dbReference type="AlphaFoldDB" id="A0A3G9JZH8"/>